<proteinExistence type="predicted"/>
<reference evidence="2" key="1">
    <citation type="submission" date="2017-12" db="EMBL/GenBank/DDBJ databases">
        <title>Genomic analysis of Paracoccus sp. CBA4604.</title>
        <authorList>
            <person name="Roh S.W."/>
            <person name="Kim J.Y."/>
            <person name="Kim J.S."/>
        </authorList>
    </citation>
    <scope>NUCLEOTIDE SEQUENCE [LARGE SCALE GENOMIC DNA]</scope>
    <source>
        <strain evidence="2">CBA4604</strain>
    </source>
</reference>
<dbReference type="KEGG" id="paru:CYR75_11440"/>
<keyword evidence="2" id="KW-1185">Reference proteome</keyword>
<name>A0A2K9MJ52_9RHOB</name>
<dbReference type="OrthoDB" id="7844595at2"/>
<dbReference type="AlphaFoldDB" id="A0A2K9MJ52"/>
<organism evidence="1 2">
    <name type="scientific">Paracoccus jeotgali</name>
    <dbReference type="NCBI Taxonomy" id="2065379"/>
    <lineage>
        <taxon>Bacteria</taxon>
        <taxon>Pseudomonadati</taxon>
        <taxon>Pseudomonadota</taxon>
        <taxon>Alphaproteobacteria</taxon>
        <taxon>Rhodobacterales</taxon>
        <taxon>Paracoccaceae</taxon>
        <taxon>Paracoccus</taxon>
    </lineage>
</organism>
<dbReference type="Proteomes" id="UP000234882">
    <property type="component" value="Chromosome"/>
</dbReference>
<protein>
    <submittedName>
        <fullName evidence="1">Uncharacterized protein</fullName>
    </submittedName>
</protein>
<evidence type="ECO:0000313" key="1">
    <source>
        <dbReference type="EMBL" id="AUM75679.1"/>
    </source>
</evidence>
<dbReference type="EMBL" id="CP025583">
    <property type="protein sequence ID" value="AUM75679.1"/>
    <property type="molecule type" value="Genomic_DNA"/>
</dbReference>
<accession>A0A2K9MJ52</accession>
<gene>
    <name evidence="1" type="ORF">CYR75_11440</name>
</gene>
<sequence length="226" mass="24237">MLLAVLLPGVAGAAGFTPPEGCRLTLTVQNRSCTVSQHFICEADPAGDQHVTHFDSDGPSFHSHIDAETRWLELTDLRSGLRDVLAPDAADHASFSTLQREGRDDFDFWTVSSDGERLRHIGRDVLTGEAVEIDGQTLELTSFDLRTFSSEGELLIAASGQQFVSRAHGRFYGGIERSEDWTGTVTESNDSPISFAGPGDPGFGATTPLFGCEMQMVRAGGGDSAS</sequence>
<evidence type="ECO:0000313" key="2">
    <source>
        <dbReference type="Proteomes" id="UP000234882"/>
    </source>
</evidence>